<dbReference type="Proteomes" id="UP001597110">
    <property type="component" value="Unassembled WGS sequence"/>
</dbReference>
<keyword evidence="4" id="KW-1185">Reference proteome</keyword>
<feature type="coiled-coil region" evidence="1">
    <location>
        <begin position="188"/>
        <end position="215"/>
    </location>
</feature>
<name>A0ABW2YAB0_9GAMM</name>
<accession>A0ABW2YAB0</accession>
<feature type="signal peptide" evidence="2">
    <location>
        <begin position="1"/>
        <end position="31"/>
    </location>
</feature>
<gene>
    <name evidence="3" type="ORF">ACFQ0E_05765</name>
</gene>
<protein>
    <recommendedName>
        <fullName evidence="5">Secreted protein</fullName>
    </recommendedName>
</protein>
<organism evidence="3 4">
    <name type="scientific">Lysobacter brunescens</name>
    <dbReference type="NCBI Taxonomy" id="262323"/>
    <lineage>
        <taxon>Bacteria</taxon>
        <taxon>Pseudomonadati</taxon>
        <taxon>Pseudomonadota</taxon>
        <taxon>Gammaproteobacteria</taxon>
        <taxon>Lysobacterales</taxon>
        <taxon>Lysobacteraceae</taxon>
        <taxon>Lysobacter</taxon>
    </lineage>
</organism>
<evidence type="ECO:0000256" key="1">
    <source>
        <dbReference type="SAM" id="Coils"/>
    </source>
</evidence>
<keyword evidence="1" id="KW-0175">Coiled coil</keyword>
<reference evidence="4" key="1">
    <citation type="journal article" date="2019" name="Int. J. Syst. Evol. Microbiol.">
        <title>The Global Catalogue of Microorganisms (GCM) 10K type strain sequencing project: providing services to taxonomists for standard genome sequencing and annotation.</title>
        <authorList>
            <consortium name="The Broad Institute Genomics Platform"/>
            <consortium name="The Broad Institute Genome Sequencing Center for Infectious Disease"/>
            <person name="Wu L."/>
            <person name="Ma J."/>
        </authorList>
    </citation>
    <scope>NUCLEOTIDE SEQUENCE [LARGE SCALE GENOMIC DNA]</scope>
    <source>
        <strain evidence="4">CCUG 55585</strain>
    </source>
</reference>
<evidence type="ECO:0000256" key="2">
    <source>
        <dbReference type="SAM" id="SignalP"/>
    </source>
</evidence>
<dbReference type="RefSeq" id="WP_386822723.1">
    <property type="nucleotide sequence ID" value="NZ_JBHTIF010000001.1"/>
</dbReference>
<dbReference type="EMBL" id="JBHTIF010000001">
    <property type="protein sequence ID" value="MFD0725105.1"/>
    <property type="molecule type" value="Genomic_DNA"/>
</dbReference>
<feature type="coiled-coil region" evidence="1">
    <location>
        <begin position="75"/>
        <end position="107"/>
    </location>
</feature>
<proteinExistence type="predicted"/>
<evidence type="ECO:0000313" key="4">
    <source>
        <dbReference type="Proteomes" id="UP001597110"/>
    </source>
</evidence>
<comment type="caution">
    <text evidence="3">The sequence shown here is derived from an EMBL/GenBank/DDBJ whole genome shotgun (WGS) entry which is preliminary data.</text>
</comment>
<evidence type="ECO:0008006" key="5">
    <source>
        <dbReference type="Google" id="ProtNLM"/>
    </source>
</evidence>
<feature type="chain" id="PRO_5046322049" description="Secreted protein" evidence="2">
    <location>
        <begin position="32"/>
        <end position="230"/>
    </location>
</feature>
<sequence length="230" mass="25142">MNILRNSLLSGTTVLLAAALSTVLLSTPASAQQKDKPKKLYCWDEGGRRVCSDTLPASAVGHQRTELSASTGSAISRVARELTAEERAAAALQAKAQESEADRLRREMAMVVSYTTEKDLQRAFQERFALVDEGLKSSSMAHTNLHKSLITLLRQANDLELAGKPVGKQLRNRILTQHRELGMLVSTQQRLRTERGTLQAEYEQALRRYRELKGTAVTTAPAAPTLASGG</sequence>
<keyword evidence="2" id="KW-0732">Signal</keyword>
<evidence type="ECO:0000313" key="3">
    <source>
        <dbReference type="EMBL" id="MFD0725105.1"/>
    </source>
</evidence>